<name>A0A921S2D2_SORBI</name>
<gene>
    <name evidence="1" type="ORF">BDA96_01G317900</name>
</gene>
<organism evidence="1 2">
    <name type="scientific">Sorghum bicolor</name>
    <name type="common">Sorghum</name>
    <name type="synonym">Sorghum vulgare</name>
    <dbReference type="NCBI Taxonomy" id="4558"/>
    <lineage>
        <taxon>Eukaryota</taxon>
        <taxon>Viridiplantae</taxon>
        <taxon>Streptophyta</taxon>
        <taxon>Embryophyta</taxon>
        <taxon>Tracheophyta</taxon>
        <taxon>Spermatophyta</taxon>
        <taxon>Magnoliopsida</taxon>
        <taxon>Liliopsida</taxon>
        <taxon>Poales</taxon>
        <taxon>Poaceae</taxon>
        <taxon>PACMAD clade</taxon>
        <taxon>Panicoideae</taxon>
        <taxon>Andropogonodae</taxon>
        <taxon>Andropogoneae</taxon>
        <taxon>Sorghinae</taxon>
        <taxon>Sorghum</taxon>
    </lineage>
</organism>
<dbReference type="EMBL" id="CM027680">
    <property type="protein sequence ID" value="KAG0550189.1"/>
    <property type="molecule type" value="Genomic_DNA"/>
</dbReference>
<sequence length="67" mass="7312">MAIAIVPGSFLYKYSSHRTPRLSSQFPSHFLSLLLQTSLKSSCSIKSSSLAKHRLLCVRVAVAALCC</sequence>
<dbReference type="Proteomes" id="UP000807115">
    <property type="component" value="Chromosome 1"/>
</dbReference>
<protein>
    <submittedName>
        <fullName evidence="1">Uncharacterized protein</fullName>
    </submittedName>
</protein>
<dbReference type="AlphaFoldDB" id="A0A921S2D2"/>
<comment type="caution">
    <text evidence="1">The sequence shown here is derived from an EMBL/GenBank/DDBJ whole genome shotgun (WGS) entry which is preliminary data.</text>
</comment>
<reference evidence="1" key="1">
    <citation type="journal article" date="2019" name="BMC Genomics">
        <title>A new reference genome for Sorghum bicolor reveals high levels of sequence similarity between sweet and grain genotypes: implications for the genetics of sugar metabolism.</title>
        <authorList>
            <person name="Cooper E.A."/>
            <person name="Brenton Z.W."/>
            <person name="Flinn B.S."/>
            <person name="Jenkins J."/>
            <person name="Shu S."/>
            <person name="Flowers D."/>
            <person name="Luo F."/>
            <person name="Wang Y."/>
            <person name="Xia P."/>
            <person name="Barry K."/>
            <person name="Daum C."/>
            <person name="Lipzen A."/>
            <person name="Yoshinaga Y."/>
            <person name="Schmutz J."/>
            <person name="Saski C."/>
            <person name="Vermerris W."/>
            <person name="Kresovich S."/>
        </authorList>
    </citation>
    <scope>NUCLEOTIDE SEQUENCE</scope>
</reference>
<reference evidence="1" key="2">
    <citation type="submission" date="2020-10" db="EMBL/GenBank/DDBJ databases">
        <authorList>
            <person name="Cooper E.A."/>
            <person name="Brenton Z.W."/>
            <person name="Flinn B.S."/>
            <person name="Jenkins J."/>
            <person name="Shu S."/>
            <person name="Flowers D."/>
            <person name="Luo F."/>
            <person name="Wang Y."/>
            <person name="Xia P."/>
            <person name="Barry K."/>
            <person name="Daum C."/>
            <person name="Lipzen A."/>
            <person name="Yoshinaga Y."/>
            <person name="Schmutz J."/>
            <person name="Saski C."/>
            <person name="Vermerris W."/>
            <person name="Kresovich S."/>
        </authorList>
    </citation>
    <scope>NUCLEOTIDE SEQUENCE</scope>
</reference>
<proteinExistence type="predicted"/>
<evidence type="ECO:0000313" key="2">
    <source>
        <dbReference type="Proteomes" id="UP000807115"/>
    </source>
</evidence>
<evidence type="ECO:0000313" key="1">
    <source>
        <dbReference type="EMBL" id="KAG0550189.1"/>
    </source>
</evidence>
<accession>A0A921S2D2</accession>